<evidence type="ECO:0000256" key="4">
    <source>
        <dbReference type="ARBA" id="ARBA00022833"/>
    </source>
</evidence>
<dbReference type="InterPro" id="IPR036236">
    <property type="entry name" value="Znf_C2H2_sf"/>
</dbReference>
<dbReference type="PANTHER" id="PTHR46481">
    <property type="entry name" value="ZINC FINGER BED DOMAIN-CONTAINING PROTEIN 4"/>
    <property type="match status" value="1"/>
</dbReference>
<proteinExistence type="predicted"/>
<keyword evidence="2" id="KW-0479">Metal-binding</keyword>
<evidence type="ECO:0000259" key="10">
    <source>
        <dbReference type="PROSITE" id="PS50808"/>
    </source>
</evidence>
<dbReference type="GO" id="GO:0046983">
    <property type="term" value="F:protein dimerization activity"/>
    <property type="evidence" value="ECO:0007669"/>
    <property type="project" value="InterPro"/>
</dbReference>
<evidence type="ECO:0000313" key="12">
    <source>
        <dbReference type="Proteomes" id="UP000663879"/>
    </source>
</evidence>
<reference evidence="11" key="1">
    <citation type="submission" date="2021-02" db="EMBL/GenBank/DDBJ databases">
        <authorList>
            <person name="Nowell W R."/>
        </authorList>
    </citation>
    <scope>NUCLEOTIDE SEQUENCE</scope>
    <source>
        <strain evidence="11">Ploen Becks lab</strain>
    </source>
</reference>
<dbReference type="PROSITE" id="PS50808">
    <property type="entry name" value="ZF_BED"/>
    <property type="match status" value="1"/>
</dbReference>
<dbReference type="EMBL" id="CAJNOC010005823">
    <property type="protein sequence ID" value="CAF1062995.1"/>
    <property type="molecule type" value="Genomic_DNA"/>
</dbReference>
<keyword evidence="6" id="KW-0238">DNA-binding</keyword>
<dbReference type="AlphaFoldDB" id="A0A814LFY4"/>
<dbReference type="GO" id="GO:0009791">
    <property type="term" value="P:post-embryonic development"/>
    <property type="evidence" value="ECO:0007669"/>
    <property type="project" value="UniProtKB-ARBA"/>
</dbReference>
<feature type="domain" description="BED-type" evidence="10">
    <location>
        <begin position="15"/>
        <end position="65"/>
    </location>
</feature>
<dbReference type="PANTHER" id="PTHR46481:SF10">
    <property type="entry name" value="ZINC FINGER BED DOMAIN-CONTAINING PROTEIN 39"/>
    <property type="match status" value="1"/>
</dbReference>
<keyword evidence="8" id="KW-0539">Nucleus</keyword>
<evidence type="ECO:0000256" key="9">
    <source>
        <dbReference type="PROSITE-ProRule" id="PRU00027"/>
    </source>
</evidence>
<keyword evidence="5" id="KW-0805">Transcription regulation</keyword>
<sequence>MASNLEPVRLKKRYQKRSWVWEYILELENGKFFCTICEKNVQFEGATNSLIWHLKSVHSRDRDSSKYNKKIKLALMSESESEDEGEDNLQYQQSTCKISKQIALNSKIVDLIVASNLPISFVDTPEFESLMKEAIPAFVIPCRQTFTNKLIPEKALIVKEKVLFDLNKTEYCSLTCDVWTSNSNMAYLGVTVHFINDNFMLTSRLLCLKFLEENHTSYYLYIKLKEIIDEWKLTKKIIKIVCDSGSNMKSAVMRFDDSYFPCFAHKLNLCVNDTLKIKVIKTKTKIINHIEVEQFFINDLNEDGLVRKVEIDLESKSRIEEINSYKLELDKTITKAKKLVGSFKHSSNLSNNLIEKQKQLNCNYTRKLVQDVSTRWNSTFDMLESILFNKEVLLSMSYEQVNQTIRDKVLNASESMLAEDYCDLMESLKDLTEILSARNYVTMSIIFPALFALINYELINIKLETIIIQNLRDQLLNSLRWRFNYLFEDDAFIASTYLNYRYKNLSFIKDKDLKDIYKIRAKNFIIKIYNDNPPIITSSNISTQRDCGLNSSPVSTNITPRRAILNAKQKRRRKENFLDALADVNDVPSQDSSGEIILIEKELEAYESHRFIVNESDLKEAFILGPLYFFKVCSQNFPCLSKVAKLLLCIPATSVPAESLFSIAGIIQDDQRNRLNPSLLDQLNFIKFNSGF</sequence>
<dbReference type="InterPro" id="IPR008906">
    <property type="entry name" value="HATC_C_dom"/>
</dbReference>
<dbReference type="OrthoDB" id="106267at2759"/>
<dbReference type="SUPFAM" id="SSF57667">
    <property type="entry name" value="beta-beta-alpha zinc fingers"/>
    <property type="match status" value="1"/>
</dbReference>
<comment type="subcellular location">
    <subcellularLocation>
        <location evidence="1">Nucleus</location>
    </subcellularLocation>
</comment>
<dbReference type="InterPro" id="IPR003656">
    <property type="entry name" value="Znf_BED"/>
</dbReference>
<name>A0A814LFY4_9BILA</name>
<gene>
    <name evidence="11" type="ORF">OXX778_LOCUS19373</name>
</gene>
<evidence type="ECO:0000313" key="11">
    <source>
        <dbReference type="EMBL" id="CAF1062995.1"/>
    </source>
</evidence>
<dbReference type="SUPFAM" id="SSF53098">
    <property type="entry name" value="Ribonuclease H-like"/>
    <property type="match status" value="1"/>
</dbReference>
<evidence type="ECO:0000256" key="2">
    <source>
        <dbReference type="ARBA" id="ARBA00022723"/>
    </source>
</evidence>
<keyword evidence="3 9" id="KW-0863">Zinc-finger</keyword>
<keyword evidence="12" id="KW-1185">Reference proteome</keyword>
<keyword evidence="4" id="KW-0862">Zinc</keyword>
<evidence type="ECO:0000256" key="8">
    <source>
        <dbReference type="ARBA" id="ARBA00023242"/>
    </source>
</evidence>
<dbReference type="Proteomes" id="UP000663879">
    <property type="component" value="Unassembled WGS sequence"/>
</dbReference>
<dbReference type="InterPro" id="IPR012337">
    <property type="entry name" value="RNaseH-like_sf"/>
</dbReference>
<dbReference type="InterPro" id="IPR052035">
    <property type="entry name" value="ZnF_BED_domain_contain"/>
</dbReference>
<dbReference type="SMART" id="SM00614">
    <property type="entry name" value="ZnF_BED"/>
    <property type="match status" value="1"/>
</dbReference>
<keyword evidence="7" id="KW-0804">Transcription</keyword>
<evidence type="ECO:0000256" key="7">
    <source>
        <dbReference type="ARBA" id="ARBA00023163"/>
    </source>
</evidence>
<organism evidence="11 12">
    <name type="scientific">Brachionus calyciflorus</name>
    <dbReference type="NCBI Taxonomy" id="104777"/>
    <lineage>
        <taxon>Eukaryota</taxon>
        <taxon>Metazoa</taxon>
        <taxon>Spiralia</taxon>
        <taxon>Gnathifera</taxon>
        <taxon>Rotifera</taxon>
        <taxon>Eurotatoria</taxon>
        <taxon>Monogononta</taxon>
        <taxon>Pseudotrocha</taxon>
        <taxon>Ploima</taxon>
        <taxon>Brachionidae</taxon>
        <taxon>Brachionus</taxon>
    </lineage>
</organism>
<accession>A0A814LFY4</accession>
<comment type="caution">
    <text evidence="11">The sequence shown here is derived from an EMBL/GenBank/DDBJ whole genome shotgun (WGS) entry which is preliminary data.</text>
</comment>
<dbReference type="Pfam" id="PF05699">
    <property type="entry name" value="Dimer_Tnp_hAT"/>
    <property type="match status" value="1"/>
</dbReference>
<evidence type="ECO:0000256" key="6">
    <source>
        <dbReference type="ARBA" id="ARBA00023125"/>
    </source>
</evidence>
<evidence type="ECO:0000256" key="1">
    <source>
        <dbReference type="ARBA" id="ARBA00004123"/>
    </source>
</evidence>
<dbReference type="GO" id="GO:0005634">
    <property type="term" value="C:nucleus"/>
    <property type="evidence" value="ECO:0007669"/>
    <property type="project" value="UniProtKB-SubCell"/>
</dbReference>
<protein>
    <recommendedName>
        <fullName evidence="10">BED-type domain-containing protein</fullName>
    </recommendedName>
</protein>
<dbReference type="GO" id="GO:0008270">
    <property type="term" value="F:zinc ion binding"/>
    <property type="evidence" value="ECO:0007669"/>
    <property type="project" value="UniProtKB-KW"/>
</dbReference>
<dbReference type="GO" id="GO:0003677">
    <property type="term" value="F:DNA binding"/>
    <property type="evidence" value="ECO:0007669"/>
    <property type="project" value="UniProtKB-KW"/>
</dbReference>
<evidence type="ECO:0000256" key="5">
    <source>
        <dbReference type="ARBA" id="ARBA00023015"/>
    </source>
</evidence>
<dbReference type="Pfam" id="PF02892">
    <property type="entry name" value="zf-BED"/>
    <property type="match status" value="1"/>
</dbReference>
<evidence type="ECO:0000256" key="3">
    <source>
        <dbReference type="ARBA" id="ARBA00022771"/>
    </source>
</evidence>